<feature type="region of interest" description="Disordered" evidence="1">
    <location>
        <begin position="88"/>
        <end position="114"/>
    </location>
</feature>
<sequence>MAARGAAKRGGAAAGGSSRRRLGCMAAVLLVLAGCSSGGGAPTGSPSGSLAPAPETSSPPSGTAPAGPSKAFSDAELTAIINGVGKSRNLPFPAAQDSTRLRSGAVSGSFPSTTMESTPSECIAFVPQDPFKRWADKDINFAEGGMPPAGGQSGPTTTITVVLRSAEKDAISKADFGYTDDLVSRCGRFDLTYTESGRASTSAIRLLAAPPIGEKQHAFTQVSKPKGQGDFGSVGLRVLRGTLSITLNLAVANLNSEADAKPALDAMAGLARELIDQAAIGPPSAPPPAPNSMTPDQMVALLKGMTGPGGEPVSLPQATIIGPPPGFTPGASVPSSDSPCTFDDESYTAALAGSVYGQGQIQGASKMDYTDFTVINMPSSLAPPYPFDSRAEHIRGCTSIQEKTFGGGSRDWSSVAALTSTITADSTYAVAFQLADGTGAWSVRSGARRGTLSIEASSQTTSQSEAQAKADAFASFFDAVFSRAGK</sequence>
<evidence type="ECO:0000256" key="1">
    <source>
        <dbReference type="SAM" id="MobiDB-lite"/>
    </source>
</evidence>
<protein>
    <recommendedName>
        <fullName evidence="4">Sensor domain-containing protein</fullName>
    </recommendedName>
</protein>
<dbReference type="PROSITE" id="PS51257">
    <property type="entry name" value="PROKAR_LIPOPROTEIN"/>
    <property type="match status" value="1"/>
</dbReference>
<comment type="caution">
    <text evidence="2">The sequence shown here is derived from an EMBL/GenBank/DDBJ whole genome shotgun (WGS) entry which is preliminary data.</text>
</comment>
<accession>A0ABV8WJE4</accession>
<keyword evidence="3" id="KW-1185">Reference proteome</keyword>
<organism evidence="2 3">
    <name type="scientific">Arthrobacter sedimenti</name>
    <dbReference type="NCBI Taxonomy" id="2694931"/>
    <lineage>
        <taxon>Bacteria</taxon>
        <taxon>Bacillati</taxon>
        <taxon>Actinomycetota</taxon>
        <taxon>Actinomycetes</taxon>
        <taxon>Micrococcales</taxon>
        <taxon>Micrococcaceae</taxon>
        <taxon>Arthrobacter</taxon>
    </lineage>
</organism>
<proteinExistence type="predicted"/>
<evidence type="ECO:0000313" key="3">
    <source>
        <dbReference type="Proteomes" id="UP001595778"/>
    </source>
</evidence>
<evidence type="ECO:0000313" key="2">
    <source>
        <dbReference type="EMBL" id="MFC4396624.1"/>
    </source>
</evidence>
<dbReference type="Proteomes" id="UP001595778">
    <property type="component" value="Unassembled WGS sequence"/>
</dbReference>
<gene>
    <name evidence="2" type="ORF">ACFO0G_11045</name>
</gene>
<dbReference type="EMBL" id="JBHSDQ010000004">
    <property type="protein sequence ID" value="MFC4396624.1"/>
    <property type="molecule type" value="Genomic_DNA"/>
</dbReference>
<evidence type="ECO:0008006" key="4">
    <source>
        <dbReference type="Google" id="ProtNLM"/>
    </source>
</evidence>
<name>A0ABV8WJE4_9MICC</name>
<feature type="region of interest" description="Disordered" evidence="1">
    <location>
        <begin position="41"/>
        <end position="70"/>
    </location>
</feature>
<feature type="compositionally biased region" description="Low complexity" evidence="1">
    <location>
        <begin position="43"/>
        <end position="69"/>
    </location>
</feature>
<reference evidence="3" key="1">
    <citation type="journal article" date="2019" name="Int. J. Syst. Evol. Microbiol.">
        <title>The Global Catalogue of Microorganisms (GCM) 10K type strain sequencing project: providing services to taxonomists for standard genome sequencing and annotation.</title>
        <authorList>
            <consortium name="The Broad Institute Genomics Platform"/>
            <consortium name="The Broad Institute Genome Sequencing Center for Infectious Disease"/>
            <person name="Wu L."/>
            <person name="Ma J."/>
        </authorList>
    </citation>
    <scope>NUCLEOTIDE SEQUENCE [LARGE SCALE GENOMIC DNA]</scope>
    <source>
        <strain evidence="3">PJ61</strain>
    </source>
</reference>
<dbReference type="RefSeq" id="WP_286399416.1">
    <property type="nucleotide sequence ID" value="NZ_JBHSDQ010000004.1"/>
</dbReference>